<name>A0A5R9GRC3_9PROT</name>
<feature type="domain" description="PurM-like N-terminal" evidence="16">
    <location>
        <begin position="62"/>
        <end position="167"/>
    </location>
</feature>
<comment type="subcellular location">
    <subcellularLocation>
        <location evidence="1 15">Cytoplasm</location>
    </subcellularLocation>
</comment>
<dbReference type="Gene3D" id="3.30.1330.10">
    <property type="entry name" value="PurM-like, N-terminal domain"/>
    <property type="match status" value="1"/>
</dbReference>
<dbReference type="AlphaFoldDB" id="A0A5R9GRC3"/>
<keyword evidence="19" id="KW-1185">Reference proteome</keyword>
<dbReference type="PANTHER" id="PTHR10520">
    <property type="entry name" value="TRIFUNCTIONAL PURINE BIOSYNTHETIC PROTEIN ADENOSINE-3-RELATED"/>
    <property type="match status" value="1"/>
</dbReference>
<evidence type="ECO:0000256" key="9">
    <source>
        <dbReference type="ARBA" id="ARBA00022755"/>
    </source>
</evidence>
<evidence type="ECO:0000256" key="10">
    <source>
        <dbReference type="ARBA" id="ARBA00022840"/>
    </source>
</evidence>
<evidence type="ECO:0000256" key="11">
    <source>
        <dbReference type="ARBA" id="ARBA00031908"/>
    </source>
</evidence>
<dbReference type="InterPro" id="IPR016188">
    <property type="entry name" value="PurM-like_N"/>
</dbReference>
<dbReference type="FunFam" id="3.30.1330.10:FF:000001">
    <property type="entry name" value="Phosphoribosylformylglycinamidine cyclo-ligase"/>
    <property type="match status" value="1"/>
</dbReference>
<keyword evidence="9 15" id="KW-0658">Purine biosynthesis</keyword>
<dbReference type="HAMAP" id="MF_00741">
    <property type="entry name" value="AIRS"/>
    <property type="match status" value="1"/>
</dbReference>
<evidence type="ECO:0000256" key="8">
    <source>
        <dbReference type="ARBA" id="ARBA00022741"/>
    </source>
</evidence>
<evidence type="ECO:0000313" key="18">
    <source>
        <dbReference type="EMBL" id="TLS68761.1"/>
    </source>
</evidence>
<proteinExistence type="inferred from homology"/>
<keyword evidence="7 15" id="KW-0436">Ligase</keyword>
<evidence type="ECO:0000256" key="7">
    <source>
        <dbReference type="ARBA" id="ARBA00022598"/>
    </source>
</evidence>
<evidence type="ECO:0000256" key="14">
    <source>
        <dbReference type="ARBA" id="ARBA00049057"/>
    </source>
</evidence>
<dbReference type="EC" id="6.3.3.1" evidence="4 15"/>
<dbReference type="SUPFAM" id="SSF55326">
    <property type="entry name" value="PurM N-terminal domain-like"/>
    <property type="match status" value="1"/>
</dbReference>
<comment type="pathway">
    <text evidence="2 15">Purine metabolism; IMP biosynthesis via de novo pathway; 5-amino-1-(5-phospho-D-ribosyl)imidazole from N(2)-formyl-N(1)-(5-phospho-D-ribosyl)glycinamide: step 2/2.</text>
</comment>
<dbReference type="InterPro" id="IPR036676">
    <property type="entry name" value="PurM-like_C_sf"/>
</dbReference>
<dbReference type="CDD" id="cd02196">
    <property type="entry name" value="PurM"/>
    <property type="match status" value="1"/>
</dbReference>
<keyword evidence="6 15" id="KW-0963">Cytoplasm</keyword>
<dbReference type="SUPFAM" id="SSF56042">
    <property type="entry name" value="PurM C-terminal domain-like"/>
    <property type="match status" value="1"/>
</dbReference>
<dbReference type="GO" id="GO:0046084">
    <property type="term" value="P:adenine biosynthetic process"/>
    <property type="evidence" value="ECO:0007669"/>
    <property type="project" value="TreeGrafter"/>
</dbReference>
<evidence type="ECO:0000256" key="5">
    <source>
        <dbReference type="ARBA" id="ARBA00020367"/>
    </source>
</evidence>
<dbReference type="Proteomes" id="UP000306585">
    <property type="component" value="Unassembled WGS sequence"/>
</dbReference>
<dbReference type="Gene3D" id="3.90.650.10">
    <property type="entry name" value="PurM-like C-terminal domain"/>
    <property type="match status" value="1"/>
</dbReference>
<comment type="caution">
    <text evidence="18">The sequence shown here is derived from an EMBL/GenBank/DDBJ whole genome shotgun (WGS) entry which is preliminary data.</text>
</comment>
<feature type="domain" description="PurM-like C-terminal" evidence="17">
    <location>
        <begin position="180"/>
        <end position="344"/>
    </location>
</feature>
<keyword evidence="10 15" id="KW-0067">ATP-binding</keyword>
<dbReference type="InterPro" id="IPR010918">
    <property type="entry name" value="PurM-like_C_dom"/>
</dbReference>
<sequence>MSDKIKQTLTYADAGVSIDAGNAFVGRIKQAVASTTRPEVIGGLGGFGALFSANFQHMQEPVLVASTDGVGTKLLLLQQHGRPHVAGIDAVAMCVNDMAAQAAEPLFFLDYLATGKLDGETLAAVVEGIADACRVCECALIGGETAEMPGMYSPGHYDIGGFSVGVVDRPNIVDGSTISDGDVMIGLASSGPHSNGFSLIRKLIEVGGADISHDLLSDGTAAIDSVLAPTRLYVPAVKAMLKESVTVHGYSHITGGGMFDNIERILPEGLAATVDISSWPVPPVFEYLLGFADVEKHERYRTFNMGIGFVAILPADAAEKAEAVLREAGETVYRIGHIHRRDGEPVTLIG</sequence>
<dbReference type="EMBL" id="VBRY01000002">
    <property type="protein sequence ID" value="TLS68761.1"/>
    <property type="molecule type" value="Genomic_DNA"/>
</dbReference>
<dbReference type="GO" id="GO:0004641">
    <property type="term" value="F:phosphoribosylformylglycinamidine cyclo-ligase activity"/>
    <property type="evidence" value="ECO:0007669"/>
    <property type="project" value="UniProtKB-UniRule"/>
</dbReference>
<dbReference type="FunFam" id="3.90.650.10:FF:000011">
    <property type="entry name" value="Phosphoribosylformylglycinamidine cyclo-ligase"/>
    <property type="match status" value="1"/>
</dbReference>
<protein>
    <recommendedName>
        <fullName evidence="5 15">Phosphoribosylformylglycinamidine cyclo-ligase</fullName>
        <ecNumber evidence="4 15">6.3.3.1</ecNumber>
    </recommendedName>
    <alternativeName>
        <fullName evidence="12 15">AIR synthase</fullName>
    </alternativeName>
    <alternativeName>
        <fullName evidence="13 15">AIRS</fullName>
    </alternativeName>
    <alternativeName>
        <fullName evidence="11 15">Phosphoribosyl-aminoimidazole synthetase</fullName>
    </alternativeName>
</protein>
<evidence type="ECO:0000256" key="13">
    <source>
        <dbReference type="ARBA" id="ARBA00033093"/>
    </source>
</evidence>
<dbReference type="RefSeq" id="WP_138238380.1">
    <property type="nucleotide sequence ID" value="NZ_VBRY01000002.1"/>
</dbReference>
<keyword evidence="8 15" id="KW-0547">Nucleotide-binding</keyword>
<comment type="catalytic activity">
    <reaction evidence="14 15">
        <text>2-formamido-N(1)-(5-O-phospho-beta-D-ribosyl)acetamidine + ATP = 5-amino-1-(5-phospho-beta-D-ribosyl)imidazole + ADP + phosphate + H(+)</text>
        <dbReference type="Rhea" id="RHEA:23032"/>
        <dbReference type="ChEBI" id="CHEBI:15378"/>
        <dbReference type="ChEBI" id="CHEBI:30616"/>
        <dbReference type="ChEBI" id="CHEBI:43474"/>
        <dbReference type="ChEBI" id="CHEBI:137981"/>
        <dbReference type="ChEBI" id="CHEBI:147287"/>
        <dbReference type="ChEBI" id="CHEBI:456216"/>
        <dbReference type="EC" id="6.3.3.1"/>
    </reaction>
</comment>
<dbReference type="InterPro" id="IPR036921">
    <property type="entry name" value="PurM-like_N_sf"/>
</dbReference>
<dbReference type="PANTHER" id="PTHR10520:SF12">
    <property type="entry name" value="TRIFUNCTIONAL PURINE BIOSYNTHETIC PROTEIN ADENOSINE-3"/>
    <property type="match status" value="1"/>
</dbReference>
<evidence type="ECO:0000259" key="16">
    <source>
        <dbReference type="Pfam" id="PF00586"/>
    </source>
</evidence>
<dbReference type="NCBIfam" id="TIGR00878">
    <property type="entry name" value="purM"/>
    <property type="match status" value="1"/>
</dbReference>
<dbReference type="OrthoDB" id="5289275at2"/>
<evidence type="ECO:0000256" key="6">
    <source>
        <dbReference type="ARBA" id="ARBA00022490"/>
    </source>
</evidence>
<evidence type="ECO:0000256" key="4">
    <source>
        <dbReference type="ARBA" id="ARBA00013047"/>
    </source>
</evidence>
<dbReference type="GO" id="GO:0005829">
    <property type="term" value="C:cytosol"/>
    <property type="evidence" value="ECO:0007669"/>
    <property type="project" value="TreeGrafter"/>
</dbReference>
<dbReference type="UniPathway" id="UPA00074">
    <property type="reaction ID" value="UER00129"/>
</dbReference>
<evidence type="ECO:0000256" key="3">
    <source>
        <dbReference type="ARBA" id="ARBA00010280"/>
    </source>
</evidence>
<comment type="similarity">
    <text evidence="3 15">Belongs to the AIR synthase family.</text>
</comment>
<accession>A0A5R9GRC3</accession>
<reference evidence="18 19" key="1">
    <citation type="journal article" date="2019" name="Appl. Environ. Microbiol.">
        <title>Environmental Evidence and Genomic Insight of Iron-oxidizing Bacteria Preference Towards More Corrosion Resistant Stainless Steel at Higher Salinities.</title>
        <authorList>
            <person name="Garrison C.E."/>
            <person name="Price K.A."/>
            <person name="Field E.K."/>
        </authorList>
    </citation>
    <scope>NUCLEOTIDE SEQUENCE [LARGE SCALE GENOMIC DNA]</scope>
    <source>
        <strain evidence="18 19">P3</strain>
    </source>
</reference>
<evidence type="ECO:0000256" key="12">
    <source>
        <dbReference type="ARBA" id="ARBA00032931"/>
    </source>
</evidence>
<dbReference type="GO" id="GO:0004637">
    <property type="term" value="F:phosphoribosylamine-glycine ligase activity"/>
    <property type="evidence" value="ECO:0007669"/>
    <property type="project" value="TreeGrafter"/>
</dbReference>
<organism evidence="18 19">
    <name type="scientific">Mariprofundus erugo</name>
    <dbReference type="NCBI Taxonomy" id="2528639"/>
    <lineage>
        <taxon>Bacteria</taxon>
        <taxon>Pseudomonadati</taxon>
        <taxon>Pseudomonadota</taxon>
        <taxon>Candidatius Mariprofundia</taxon>
        <taxon>Mariprofundales</taxon>
        <taxon>Mariprofundaceae</taxon>
        <taxon>Mariprofundus</taxon>
    </lineage>
</organism>
<evidence type="ECO:0000256" key="1">
    <source>
        <dbReference type="ARBA" id="ARBA00004496"/>
    </source>
</evidence>
<gene>
    <name evidence="15" type="primary">purM</name>
    <name evidence="18" type="ORF">FEF65_03440</name>
</gene>
<dbReference type="Pfam" id="PF00586">
    <property type="entry name" value="AIRS"/>
    <property type="match status" value="1"/>
</dbReference>
<evidence type="ECO:0000256" key="2">
    <source>
        <dbReference type="ARBA" id="ARBA00004686"/>
    </source>
</evidence>
<dbReference type="GO" id="GO:0005524">
    <property type="term" value="F:ATP binding"/>
    <property type="evidence" value="ECO:0007669"/>
    <property type="project" value="UniProtKB-KW"/>
</dbReference>
<dbReference type="InterPro" id="IPR004733">
    <property type="entry name" value="PurM_cligase"/>
</dbReference>
<evidence type="ECO:0000259" key="17">
    <source>
        <dbReference type="Pfam" id="PF02769"/>
    </source>
</evidence>
<evidence type="ECO:0000256" key="15">
    <source>
        <dbReference type="HAMAP-Rule" id="MF_00741"/>
    </source>
</evidence>
<evidence type="ECO:0000313" key="19">
    <source>
        <dbReference type="Proteomes" id="UP000306585"/>
    </source>
</evidence>
<dbReference type="Pfam" id="PF02769">
    <property type="entry name" value="AIRS_C"/>
    <property type="match status" value="1"/>
</dbReference>
<dbReference type="GO" id="GO:0006189">
    <property type="term" value="P:'de novo' IMP biosynthetic process"/>
    <property type="evidence" value="ECO:0007669"/>
    <property type="project" value="UniProtKB-UniRule"/>
</dbReference>